<keyword evidence="5" id="KW-0645">Protease</keyword>
<accession>A0A6J4NXU0</accession>
<evidence type="ECO:0000259" key="4">
    <source>
        <dbReference type="Pfam" id="PF04389"/>
    </source>
</evidence>
<dbReference type="InterPro" id="IPR007484">
    <property type="entry name" value="Peptidase_M28"/>
</dbReference>
<dbReference type="InterPro" id="IPR006311">
    <property type="entry name" value="TAT_signal"/>
</dbReference>
<name>A0A6J4NXU0_9PSEU</name>
<feature type="chain" id="PRO_5039385785" evidence="2">
    <location>
        <begin position="30"/>
        <end position="530"/>
    </location>
</feature>
<dbReference type="PROSITE" id="PS51318">
    <property type="entry name" value="TAT"/>
    <property type="match status" value="1"/>
</dbReference>
<keyword evidence="5" id="KW-0031">Aminopeptidase</keyword>
<dbReference type="GO" id="GO:0006508">
    <property type="term" value="P:proteolysis"/>
    <property type="evidence" value="ECO:0007669"/>
    <property type="project" value="InterPro"/>
</dbReference>
<dbReference type="EMBL" id="CADCUS010000213">
    <property type="protein sequence ID" value="CAA9400537.1"/>
    <property type="molecule type" value="Genomic_DNA"/>
</dbReference>
<dbReference type="InterPro" id="IPR045175">
    <property type="entry name" value="M28_fam"/>
</dbReference>
<evidence type="ECO:0000256" key="2">
    <source>
        <dbReference type="SAM" id="SignalP"/>
    </source>
</evidence>
<reference evidence="5" key="1">
    <citation type="submission" date="2020-02" db="EMBL/GenBank/DDBJ databases">
        <authorList>
            <person name="Meier V. D."/>
        </authorList>
    </citation>
    <scope>NUCLEOTIDE SEQUENCE</scope>
    <source>
        <strain evidence="5">AVDCRST_MAG66</strain>
    </source>
</reference>
<dbReference type="PANTHER" id="PTHR12147">
    <property type="entry name" value="METALLOPEPTIDASE M28 FAMILY MEMBER"/>
    <property type="match status" value="1"/>
</dbReference>
<feature type="domain" description="PA" evidence="3">
    <location>
        <begin position="157"/>
        <end position="244"/>
    </location>
</feature>
<feature type="region of interest" description="Disordered" evidence="1">
    <location>
        <begin position="498"/>
        <end position="530"/>
    </location>
</feature>
<keyword evidence="2" id="KW-0732">Signal</keyword>
<protein>
    <submittedName>
        <fullName evidence="5">Uncharacterized lipoprotein aminopeptidase LpqL</fullName>
    </submittedName>
</protein>
<dbReference type="GO" id="GO:0008235">
    <property type="term" value="F:metalloexopeptidase activity"/>
    <property type="evidence" value="ECO:0007669"/>
    <property type="project" value="InterPro"/>
</dbReference>
<dbReference type="GO" id="GO:0004177">
    <property type="term" value="F:aminopeptidase activity"/>
    <property type="evidence" value="ECO:0007669"/>
    <property type="project" value="UniProtKB-KW"/>
</dbReference>
<dbReference type="InterPro" id="IPR046450">
    <property type="entry name" value="PA_dom_sf"/>
</dbReference>
<sequence length="530" mass="54381">MTERPPGRARRSRVLATAGLLAITGSLVAATPAAAAPAPAGCENRSNNSAAKLIECVTLEGVREHLVAFQGIADANGGNRASGLPGYDASAAYVVEQLEAAGLEATTQTFEFPFFQELAPAVLAQVTPDATTYADGASMTYSGSGDVTGTVQAVDLQEPPLGTSTSGCEAEDFAGFTAGNIALIQRGTCPFGQKAQNAQAAGASAVIIYNQGQPGATDPFVGTLGAPGITIPVVSTSYATGRDLADPAGTTARVSTSTISKNAETVNVLAEVTGRTDSVLMVGAHLDSVPAGPGINDNGTGSAAILEVAQNIAKTKPEQTIRFAWWGAEELGLLGSEFYVADLQANAPAELDRISAYLNFDMVGSPNFARFIYDGDDSDAVGAPAGPEGSAALEDVFQRFYTDRGLTYEGTDFTGRSDYGPFIAAGVDIPSGGLFTGAEGVKTEEQAARYGGQAGVAFDENYHEVGDTITNVNDEVLDQNSDAIAYAVSTLSATLELVPDPSLPDTPGDIGSGGGLHEDHDDHDHEGLPA</sequence>
<evidence type="ECO:0000259" key="3">
    <source>
        <dbReference type="Pfam" id="PF02225"/>
    </source>
</evidence>
<dbReference type="Pfam" id="PF02225">
    <property type="entry name" value="PA"/>
    <property type="match status" value="1"/>
</dbReference>
<feature type="compositionally biased region" description="Basic and acidic residues" evidence="1">
    <location>
        <begin position="516"/>
        <end position="530"/>
    </location>
</feature>
<feature type="domain" description="Peptidase M28" evidence="4">
    <location>
        <begin position="267"/>
        <end position="487"/>
    </location>
</feature>
<dbReference type="AlphaFoldDB" id="A0A6J4NXU0"/>
<dbReference type="InterPro" id="IPR003137">
    <property type="entry name" value="PA_domain"/>
</dbReference>
<organism evidence="5">
    <name type="scientific">uncultured Pseudonocardia sp</name>
    <dbReference type="NCBI Taxonomy" id="211455"/>
    <lineage>
        <taxon>Bacteria</taxon>
        <taxon>Bacillati</taxon>
        <taxon>Actinomycetota</taxon>
        <taxon>Actinomycetes</taxon>
        <taxon>Pseudonocardiales</taxon>
        <taxon>Pseudonocardiaceae</taxon>
        <taxon>Pseudonocardia</taxon>
        <taxon>environmental samples</taxon>
    </lineage>
</organism>
<keyword evidence="5" id="KW-0449">Lipoprotein</keyword>
<gene>
    <name evidence="5" type="ORF">AVDCRST_MAG66-1450</name>
</gene>
<dbReference type="Pfam" id="PF04389">
    <property type="entry name" value="Peptidase_M28"/>
    <property type="match status" value="1"/>
</dbReference>
<dbReference type="SUPFAM" id="SSF53187">
    <property type="entry name" value="Zn-dependent exopeptidases"/>
    <property type="match status" value="1"/>
</dbReference>
<dbReference type="Gene3D" id="3.50.30.30">
    <property type="match status" value="1"/>
</dbReference>
<dbReference type="Gene3D" id="3.40.630.10">
    <property type="entry name" value="Zn peptidases"/>
    <property type="match status" value="1"/>
</dbReference>
<dbReference type="PANTHER" id="PTHR12147:SF26">
    <property type="entry name" value="PEPTIDASE M28 DOMAIN-CONTAINING PROTEIN"/>
    <property type="match status" value="1"/>
</dbReference>
<evidence type="ECO:0000313" key="5">
    <source>
        <dbReference type="EMBL" id="CAA9400537.1"/>
    </source>
</evidence>
<feature type="signal peptide" evidence="2">
    <location>
        <begin position="1"/>
        <end position="29"/>
    </location>
</feature>
<dbReference type="SUPFAM" id="SSF52025">
    <property type="entry name" value="PA domain"/>
    <property type="match status" value="1"/>
</dbReference>
<keyword evidence="5" id="KW-0378">Hydrolase</keyword>
<proteinExistence type="predicted"/>
<evidence type="ECO:0000256" key="1">
    <source>
        <dbReference type="SAM" id="MobiDB-lite"/>
    </source>
</evidence>